<dbReference type="Proteomes" id="UP000250991">
    <property type="component" value="Unassembled WGS sequence"/>
</dbReference>
<dbReference type="GO" id="GO:0003677">
    <property type="term" value="F:DNA binding"/>
    <property type="evidence" value="ECO:0007669"/>
    <property type="project" value="InterPro"/>
</dbReference>
<proteinExistence type="predicted"/>
<evidence type="ECO:0000313" key="1">
    <source>
        <dbReference type="EMBL" id="SQD04345.1"/>
    </source>
</evidence>
<evidence type="ECO:0000313" key="2">
    <source>
        <dbReference type="Proteomes" id="UP000250991"/>
    </source>
</evidence>
<organism evidence="1 2">
    <name type="scientific">Escherichia coli</name>
    <dbReference type="NCBI Taxonomy" id="562"/>
    <lineage>
        <taxon>Bacteria</taxon>
        <taxon>Pseudomonadati</taxon>
        <taxon>Pseudomonadota</taxon>
        <taxon>Gammaproteobacteria</taxon>
        <taxon>Enterobacterales</taxon>
        <taxon>Enterobacteriaceae</taxon>
        <taxon>Escherichia</taxon>
    </lineage>
</organism>
<dbReference type="InterPro" id="IPR018330">
    <property type="entry name" value="RecT_fam"/>
</dbReference>
<dbReference type="GO" id="GO:0006259">
    <property type="term" value="P:DNA metabolic process"/>
    <property type="evidence" value="ECO:0007669"/>
    <property type="project" value="InterPro"/>
</dbReference>
<dbReference type="Pfam" id="PF03837">
    <property type="entry name" value="RecT"/>
    <property type="match status" value="1"/>
</dbReference>
<accession>A0A2X3KE27</accession>
<name>A0A2X3KE27_ECOLX</name>
<dbReference type="EMBL" id="UARW01000010">
    <property type="protein sequence ID" value="SQD04345.1"/>
    <property type="molecule type" value="Genomic_DNA"/>
</dbReference>
<sequence>MLRFQPQSLAAIQTFSQVMASGMATVPEHLRGNPSDCMAITMQAMQWQMNPYAVAQKTFVVNGVLGYEAQLVNAVISTRGPLTGRIEYDWFGPWEKIIGKFEIRKNDKGKEYRVPGWKLADETGSEFASRQHYAERASHAYWSYFWRRPEHVTQRYGPMILASSLPIWH</sequence>
<reference evidence="1 2" key="1">
    <citation type="submission" date="2018-06" db="EMBL/GenBank/DDBJ databases">
        <authorList>
            <consortium name="Pathogen Informatics"/>
            <person name="Doyle S."/>
        </authorList>
    </citation>
    <scope>NUCLEOTIDE SEQUENCE [LARGE SCALE GENOMIC DNA]</scope>
    <source>
        <strain evidence="1 2">NCTC8009</strain>
    </source>
</reference>
<gene>
    <name evidence="1" type="ORF">NCTC8009_04858</name>
</gene>
<protein>
    <submittedName>
        <fullName evidence="1">Putative enterohemolysin</fullName>
    </submittedName>
</protein>
<dbReference type="AlphaFoldDB" id="A0A2X3KE27"/>